<dbReference type="SUPFAM" id="SSF63712">
    <property type="entry name" value="Nicotinic receptor ligand binding domain-like"/>
    <property type="match status" value="2"/>
</dbReference>
<reference evidence="4" key="1">
    <citation type="submission" date="2020-11" db="EMBL/GenBank/DDBJ databases">
        <authorList>
            <person name="Tran Van P."/>
        </authorList>
    </citation>
    <scope>NUCLEOTIDE SEQUENCE</scope>
</reference>
<organism evidence="4">
    <name type="scientific">Timema shepardi</name>
    <name type="common">Walking stick</name>
    <dbReference type="NCBI Taxonomy" id="629360"/>
    <lineage>
        <taxon>Eukaryota</taxon>
        <taxon>Metazoa</taxon>
        <taxon>Ecdysozoa</taxon>
        <taxon>Arthropoda</taxon>
        <taxon>Hexapoda</taxon>
        <taxon>Insecta</taxon>
        <taxon>Pterygota</taxon>
        <taxon>Neoptera</taxon>
        <taxon>Polyneoptera</taxon>
        <taxon>Phasmatodea</taxon>
        <taxon>Timematodea</taxon>
        <taxon>Timematoidea</taxon>
        <taxon>Timematidae</taxon>
        <taxon>Timema</taxon>
    </lineage>
</organism>
<dbReference type="AlphaFoldDB" id="A0A7R9BAC6"/>
<dbReference type="PANTHER" id="PTHR18945">
    <property type="entry name" value="NEUROTRANSMITTER GATED ION CHANNEL"/>
    <property type="match status" value="1"/>
</dbReference>
<dbReference type="InterPro" id="IPR036734">
    <property type="entry name" value="Neur_chan_lig-bd_sf"/>
</dbReference>
<dbReference type="InterPro" id="IPR006201">
    <property type="entry name" value="Neur_channel"/>
</dbReference>
<dbReference type="InterPro" id="IPR018000">
    <property type="entry name" value="Neurotransmitter_ion_chnl_CS"/>
</dbReference>
<feature type="domain" description="Neurotransmitter-gated ion-channel ligand-binding" evidence="3">
    <location>
        <begin position="755"/>
        <end position="807"/>
    </location>
</feature>
<dbReference type="InterPro" id="IPR006202">
    <property type="entry name" value="Neur_chan_lig-bd"/>
</dbReference>
<gene>
    <name evidence="4" type="ORF">TSIB3V08_LOCUS12391</name>
</gene>
<comment type="subcellular location">
    <subcellularLocation>
        <location evidence="1">Membrane</location>
        <topology evidence="1">Multi-pass membrane protein</topology>
    </subcellularLocation>
</comment>
<protein>
    <recommendedName>
        <fullName evidence="3">Neurotransmitter-gated ion-channel ligand-binding domain-containing protein</fullName>
    </recommendedName>
</protein>
<dbReference type="PROSITE" id="PS00236">
    <property type="entry name" value="NEUROTR_ION_CHANNEL"/>
    <property type="match status" value="1"/>
</dbReference>
<name>A0A7R9BAC6_TIMSH</name>
<dbReference type="GO" id="GO:0016020">
    <property type="term" value="C:membrane"/>
    <property type="evidence" value="ECO:0007669"/>
    <property type="project" value="UniProtKB-SubCell"/>
</dbReference>
<dbReference type="Gene3D" id="2.70.170.10">
    <property type="entry name" value="Neurotransmitter-gated ion-channel ligand-binding domain"/>
    <property type="match status" value="2"/>
</dbReference>
<evidence type="ECO:0000256" key="1">
    <source>
        <dbReference type="ARBA" id="ARBA00004141"/>
    </source>
</evidence>
<accession>A0A7R9BAC6</accession>
<dbReference type="Pfam" id="PF02931">
    <property type="entry name" value="Neur_chan_LBD"/>
    <property type="match status" value="1"/>
</dbReference>
<proteinExistence type="predicted"/>
<keyword evidence="2" id="KW-0472">Membrane</keyword>
<dbReference type="EMBL" id="OC013132">
    <property type="protein sequence ID" value="CAD7268389.1"/>
    <property type="molecule type" value="Genomic_DNA"/>
</dbReference>
<dbReference type="GO" id="GO:0005230">
    <property type="term" value="F:extracellular ligand-gated monoatomic ion channel activity"/>
    <property type="evidence" value="ECO:0007669"/>
    <property type="project" value="InterPro"/>
</dbReference>
<evidence type="ECO:0000259" key="3">
    <source>
        <dbReference type="Pfam" id="PF02931"/>
    </source>
</evidence>
<evidence type="ECO:0000256" key="2">
    <source>
        <dbReference type="ARBA" id="ARBA00023136"/>
    </source>
</evidence>
<sequence>MASLVLTENSQLTVRSDSYQTRVFADHTELPRTNGPSCGTGMFGHSPRNQQTMKSQSQPKKRLVAPLAAGWSVILSSAGRYDPSCLSHRGLLHNHVVCTSLMRSSVPLSASDYLLCVSCKKNFTIRPRTVVPEDYVKGEQPLTMAPYTTLAEIRPPARKGEPVLVEFSIYIVDINSINVEDMDFRVDKLSLHVDSVDMLSLHFDSLDMLLFHVDMLSLHVDSVDKLLLHDNRVDKLSLHVDSEKPPPVHLTEIRTSISPSSAVKLYTTSALANYATEAGVDNVDMLSLYVDSVDKLSLHVDSVDMLSLHVDSVDMLLLQVDSVDKLSLHVDSVDMLLLHVDSVEKLSLHVDSVDKLSLHVDSVDMLLLHVDSVDILSLYVDSVDKLSLHVDSVDKLLLHVDSVDQLLLHVDSVDQLSLHVDSVDMLSLRVDSVDIVDQLSLHVDSVDMLSLRVDSVDQLSLHVDSVDMLSLHVDSVEKLSLHVDSVDKLSLHVDSVDKLSLHVDSVDMLSLHVDSVDMLSLHVDSVDMFVRQRWTESRLNMTDDLFEDGDDYVTLPPEFFDNLWQPDPYILNSKVSAGLSEKHALILPEGLTVKHALILPEGVNEKHALMLPAGLAEKHALMLPEGLTVKHALILPEGLTVKHALILPEGVTVKHALMLPEGLTVKHALMLPEGVNEKHALMLPEGKHDKLKQVPTLQVTPEPWLSHLDGVGGRMYRHTNLRGFVDVCCCHTTLPEQALVKFRYVTSELVKAISEIATLTHKFSSVTLFRNKTVRYAARMHAIIACQMEFQLYPMDIQVCPMYIESCESSPPFVLQQTLDVPVTT</sequence>
<dbReference type="GO" id="GO:0004888">
    <property type="term" value="F:transmembrane signaling receptor activity"/>
    <property type="evidence" value="ECO:0007669"/>
    <property type="project" value="InterPro"/>
</dbReference>
<evidence type="ECO:0000313" key="4">
    <source>
        <dbReference type="EMBL" id="CAD7268389.1"/>
    </source>
</evidence>